<dbReference type="Proteomes" id="UP001281410">
    <property type="component" value="Unassembled WGS sequence"/>
</dbReference>
<sequence>MSRQSGKPTVHSITLLQERFKQLQRAKEKRRERELLRLFSESEQLNATTPDMPSRLFYSEQIPAAMPPPLQASPDHQSLIQIKHSGLQISDTPLLENLWSTNTFMHKNNINNNDDSDVDTSLHL</sequence>
<reference evidence="1" key="1">
    <citation type="journal article" date="2023" name="Plant J.">
        <title>Genome sequences and population genomics provide insights into the demographic history, inbreeding, and mutation load of two 'living fossil' tree species of Dipteronia.</title>
        <authorList>
            <person name="Feng Y."/>
            <person name="Comes H.P."/>
            <person name="Chen J."/>
            <person name="Zhu S."/>
            <person name="Lu R."/>
            <person name="Zhang X."/>
            <person name="Li P."/>
            <person name="Qiu J."/>
            <person name="Olsen K.M."/>
            <person name="Qiu Y."/>
        </authorList>
    </citation>
    <scope>NUCLEOTIDE SEQUENCE</scope>
    <source>
        <strain evidence="1">NBL</strain>
    </source>
</reference>
<dbReference type="EMBL" id="JANJYJ010000007">
    <property type="protein sequence ID" value="KAK3199918.1"/>
    <property type="molecule type" value="Genomic_DNA"/>
</dbReference>
<keyword evidence="2" id="KW-1185">Reference proteome</keyword>
<protein>
    <submittedName>
        <fullName evidence="1">Uncharacterized protein</fullName>
    </submittedName>
</protein>
<dbReference type="PANTHER" id="PTHR34570:SF12">
    <property type="entry name" value="EXPRESSED PROTEIN"/>
    <property type="match status" value="1"/>
</dbReference>
<dbReference type="AlphaFoldDB" id="A0AAE0A326"/>
<accession>A0AAE0A326</accession>
<evidence type="ECO:0000313" key="1">
    <source>
        <dbReference type="EMBL" id="KAK3199918.1"/>
    </source>
</evidence>
<proteinExistence type="predicted"/>
<name>A0AAE0A326_9ROSI</name>
<organism evidence="1 2">
    <name type="scientific">Dipteronia sinensis</name>
    <dbReference type="NCBI Taxonomy" id="43782"/>
    <lineage>
        <taxon>Eukaryota</taxon>
        <taxon>Viridiplantae</taxon>
        <taxon>Streptophyta</taxon>
        <taxon>Embryophyta</taxon>
        <taxon>Tracheophyta</taxon>
        <taxon>Spermatophyta</taxon>
        <taxon>Magnoliopsida</taxon>
        <taxon>eudicotyledons</taxon>
        <taxon>Gunneridae</taxon>
        <taxon>Pentapetalae</taxon>
        <taxon>rosids</taxon>
        <taxon>malvids</taxon>
        <taxon>Sapindales</taxon>
        <taxon>Sapindaceae</taxon>
        <taxon>Hippocastanoideae</taxon>
        <taxon>Acereae</taxon>
        <taxon>Dipteronia</taxon>
    </lineage>
</organism>
<dbReference type="PANTHER" id="PTHR34570">
    <property type="entry name" value="OS03G0593100 PROTEIN"/>
    <property type="match status" value="1"/>
</dbReference>
<gene>
    <name evidence="1" type="ORF">Dsin_023333</name>
</gene>
<evidence type="ECO:0000313" key="2">
    <source>
        <dbReference type="Proteomes" id="UP001281410"/>
    </source>
</evidence>
<comment type="caution">
    <text evidence="1">The sequence shown here is derived from an EMBL/GenBank/DDBJ whole genome shotgun (WGS) entry which is preliminary data.</text>
</comment>